<dbReference type="EMBL" id="JASSZA010000003">
    <property type="protein sequence ID" value="KAK2115360.1"/>
    <property type="molecule type" value="Genomic_DNA"/>
</dbReference>
<protein>
    <submittedName>
        <fullName evidence="2">Uncharacterized protein</fullName>
    </submittedName>
</protein>
<accession>A0ABQ9W1N1</accession>
<name>A0ABQ9W1N1_SAGOE</name>
<proteinExistence type="predicted"/>
<organism evidence="2 3">
    <name type="scientific">Saguinus oedipus</name>
    <name type="common">Cotton-top tamarin</name>
    <name type="synonym">Oedipomidas oedipus</name>
    <dbReference type="NCBI Taxonomy" id="9490"/>
    <lineage>
        <taxon>Eukaryota</taxon>
        <taxon>Metazoa</taxon>
        <taxon>Chordata</taxon>
        <taxon>Craniata</taxon>
        <taxon>Vertebrata</taxon>
        <taxon>Euteleostomi</taxon>
        <taxon>Mammalia</taxon>
        <taxon>Eutheria</taxon>
        <taxon>Euarchontoglires</taxon>
        <taxon>Primates</taxon>
        <taxon>Haplorrhini</taxon>
        <taxon>Platyrrhini</taxon>
        <taxon>Cebidae</taxon>
        <taxon>Callitrichinae</taxon>
        <taxon>Saguinus</taxon>
    </lineage>
</organism>
<feature type="region of interest" description="Disordered" evidence="1">
    <location>
        <begin position="1"/>
        <end position="43"/>
    </location>
</feature>
<reference evidence="2 3" key="1">
    <citation type="submission" date="2023-05" db="EMBL/GenBank/DDBJ databases">
        <title>B98-5 Cell Line De Novo Hybrid Assembly: An Optical Mapping Approach.</title>
        <authorList>
            <person name="Kananen K."/>
            <person name="Auerbach J.A."/>
            <person name="Kautto E."/>
            <person name="Blachly J.S."/>
        </authorList>
    </citation>
    <scope>NUCLEOTIDE SEQUENCE [LARGE SCALE GENOMIC DNA]</scope>
    <source>
        <strain evidence="2">B95-8</strain>
        <tissue evidence="2">Cell line</tissue>
    </source>
</reference>
<dbReference type="Proteomes" id="UP001266305">
    <property type="component" value="Unassembled WGS sequence"/>
</dbReference>
<evidence type="ECO:0000313" key="2">
    <source>
        <dbReference type="EMBL" id="KAK2115360.1"/>
    </source>
</evidence>
<keyword evidence="3" id="KW-1185">Reference proteome</keyword>
<evidence type="ECO:0000313" key="3">
    <source>
        <dbReference type="Proteomes" id="UP001266305"/>
    </source>
</evidence>
<sequence>PMWTPISQPGLLFVQDGDGQEDAREEDRPGGPQAGQQPQGHTAIGGAPSVICLWWLVAACPA</sequence>
<feature type="compositionally biased region" description="Low complexity" evidence="1">
    <location>
        <begin position="30"/>
        <end position="40"/>
    </location>
</feature>
<feature type="non-terminal residue" evidence="2">
    <location>
        <position position="1"/>
    </location>
</feature>
<gene>
    <name evidence="2" type="ORF">P7K49_005986</name>
</gene>
<evidence type="ECO:0000256" key="1">
    <source>
        <dbReference type="SAM" id="MobiDB-lite"/>
    </source>
</evidence>
<comment type="caution">
    <text evidence="2">The sequence shown here is derived from an EMBL/GenBank/DDBJ whole genome shotgun (WGS) entry which is preliminary data.</text>
</comment>